<protein>
    <recommendedName>
        <fullName evidence="6">U3 small nucleolar RNA-associated protein 11</fullName>
        <shortName evidence="6">U3 snoRNA-associated protein 11</shortName>
    </recommendedName>
</protein>
<dbReference type="InterPro" id="IPR007144">
    <property type="entry name" value="SSU_processome_Utp11"/>
</dbReference>
<dbReference type="OrthoDB" id="29058at2759"/>
<name>A0A1E4TCY7_9ASCO</name>
<dbReference type="EMBL" id="KV453843">
    <property type="protein sequence ID" value="ODV89508.1"/>
    <property type="molecule type" value="Genomic_DNA"/>
</dbReference>
<feature type="region of interest" description="Disordered" evidence="7">
    <location>
        <begin position="1"/>
        <end position="22"/>
    </location>
</feature>
<comment type="similarity">
    <text evidence="3 6">Belongs to the UTP11 family.</text>
</comment>
<accession>A0A1E4TCY7</accession>
<proteinExistence type="inferred from homology"/>
<evidence type="ECO:0000256" key="6">
    <source>
        <dbReference type="PIRNR" id="PIRNR015952"/>
    </source>
</evidence>
<evidence type="ECO:0000256" key="5">
    <source>
        <dbReference type="ARBA" id="ARBA00023242"/>
    </source>
</evidence>
<gene>
    <name evidence="8" type="ORF">CANCADRAFT_140139</name>
</gene>
<keyword evidence="5 6" id="KW-0539">Nucleus</keyword>
<keyword evidence="9" id="KW-1185">Reference proteome</keyword>
<dbReference type="PANTHER" id="PTHR12838">
    <property type="entry name" value="U3 SMALL NUCLEOLAR RNA-ASSOCIATED PROTEIN 11"/>
    <property type="match status" value="1"/>
</dbReference>
<dbReference type="PANTHER" id="PTHR12838:SF0">
    <property type="entry name" value="U3 SMALL NUCLEOLAR RNA-ASSOCIATED PROTEIN 11-RELATED"/>
    <property type="match status" value="1"/>
</dbReference>
<keyword evidence="4 6" id="KW-0698">rRNA processing</keyword>
<evidence type="ECO:0000256" key="2">
    <source>
        <dbReference type="ARBA" id="ARBA00004604"/>
    </source>
</evidence>
<dbReference type="GO" id="GO:0000480">
    <property type="term" value="P:endonucleolytic cleavage in 5'-ETS of tricistronic rRNA transcript (SSU-rRNA, 5.8S rRNA, LSU-rRNA)"/>
    <property type="evidence" value="ECO:0007669"/>
    <property type="project" value="EnsemblFungi"/>
</dbReference>
<evidence type="ECO:0000256" key="7">
    <source>
        <dbReference type="SAM" id="MobiDB-lite"/>
    </source>
</evidence>
<dbReference type="GO" id="GO:0032040">
    <property type="term" value="C:small-subunit processome"/>
    <property type="evidence" value="ECO:0007669"/>
    <property type="project" value="UniProtKB-UniRule"/>
</dbReference>
<reference evidence="9" key="1">
    <citation type="submission" date="2016-02" db="EMBL/GenBank/DDBJ databases">
        <title>Comparative genomics of biotechnologically important yeasts.</title>
        <authorList>
            <consortium name="DOE Joint Genome Institute"/>
            <person name="Riley R."/>
            <person name="Haridas S."/>
            <person name="Wolfe K.H."/>
            <person name="Lopes M.R."/>
            <person name="Hittinger C.T."/>
            <person name="Goker M."/>
            <person name="Salamov A."/>
            <person name="Wisecaver J."/>
            <person name="Long T.M."/>
            <person name="Aerts A.L."/>
            <person name="Barry K."/>
            <person name="Choi C."/>
            <person name="Clum A."/>
            <person name="Coughlan A.Y."/>
            <person name="Deshpande S."/>
            <person name="Douglass A.P."/>
            <person name="Hanson S.J."/>
            <person name="Klenk H.-P."/>
            <person name="Labutti K."/>
            <person name="Lapidus A."/>
            <person name="Lindquist E."/>
            <person name="Lipzen A."/>
            <person name="Meier-Kolthoff J.P."/>
            <person name="Ohm R.A."/>
            <person name="Otillar R.P."/>
            <person name="Pangilinan J."/>
            <person name="Peng Y."/>
            <person name="Rokas A."/>
            <person name="Rosa C.A."/>
            <person name="Scheuner C."/>
            <person name="Sibirny A.A."/>
            <person name="Slot J.C."/>
            <person name="Stielow J.B."/>
            <person name="Sun H."/>
            <person name="Kurtzman C.P."/>
            <person name="Blackwell M."/>
            <person name="Jeffries T.W."/>
            <person name="Grigoriev I.V."/>
        </authorList>
    </citation>
    <scope>NUCLEOTIDE SEQUENCE [LARGE SCALE GENOMIC DNA]</scope>
    <source>
        <strain evidence="9">NRRL Y-17796</strain>
    </source>
</reference>
<comment type="subcellular location">
    <subcellularLocation>
        <location evidence="2 6">Nucleus</location>
        <location evidence="2 6">Nucleolus</location>
    </subcellularLocation>
</comment>
<dbReference type="AlphaFoldDB" id="A0A1E4TCY7"/>
<sequence length="243" mass="28607">MGTRLDVAKKQHRERSQPANRQRYGLLEKHKDYVKRSKDFHQKEERLRILRKKASERNPDEYYHGMTSTKSKKGVLISDQARERLSNDAAKLLKTQDSGYIRTVKAHETNKIEKLKNTLGVTIASATRSKRNHVVFLGEDQDVKKFDVSVHFDTPKELLYESTNRLKNSQLDDLRIDELDDDAIQAKEKTAREIEARRMRKRELDAVEKEMNLQRELMKKGPKKKIVKPDGSVTWKWKPQRKR</sequence>
<dbReference type="Proteomes" id="UP000095023">
    <property type="component" value="Unassembled WGS sequence"/>
</dbReference>
<evidence type="ECO:0000313" key="8">
    <source>
        <dbReference type="EMBL" id="ODV89508.1"/>
    </source>
</evidence>
<dbReference type="GO" id="GO:0000447">
    <property type="term" value="P:endonucleolytic cleavage in ITS1 to separate SSU-rRNA from 5.8S rRNA and LSU-rRNA from tricistronic rRNA transcript (SSU-rRNA, 5.8S rRNA, LSU-rRNA)"/>
    <property type="evidence" value="ECO:0007669"/>
    <property type="project" value="EnsemblFungi"/>
</dbReference>
<evidence type="ECO:0000256" key="3">
    <source>
        <dbReference type="ARBA" id="ARBA00008105"/>
    </source>
</evidence>
<comment type="function">
    <text evidence="1 6">Involved in nucleolar processing of pre-18S ribosomal RNA.</text>
</comment>
<organism evidence="8 9">
    <name type="scientific">Tortispora caseinolytica NRRL Y-17796</name>
    <dbReference type="NCBI Taxonomy" id="767744"/>
    <lineage>
        <taxon>Eukaryota</taxon>
        <taxon>Fungi</taxon>
        <taxon>Dikarya</taxon>
        <taxon>Ascomycota</taxon>
        <taxon>Saccharomycotina</taxon>
        <taxon>Trigonopsidomycetes</taxon>
        <taxon>Trigonopsidales</taxon>
        <taxon>Trigonopsidaceae</taxon>
        <taxon>Tortispora</taxon>
    </lineage>
</organism>
<comment type="subunit">
    <text evidence="6">Component of the ribosomal small subunit (SSU) processome.</text>
</comment>
<evidence type="ECO:0000256" key="1">
    <source>
        <dbReference type="ARBA" id="ARBA00004099"/>
    </source>
</evidence>
<dbReference type="PIRSF" id="PIRSF015952">
    <property type="entry name" value="U3snoRNP11"/>
    <property type="match status" value="1"/>
</dbReference>
<dbReference type="GO" id="GO:0006412">
    <property type="term" value="P:translation"/>
    <property type="evidence" value="ECO:0007669"/>
    <property type="project" value="EnsemblFungi"/>
</dbReference>
<evidence type="ECO:0000313" key="9">
    <source>
        <dbReference type="Proteomes" id="UP000095023"/>
    </source>
</evidence>
<dbReference type="Pfam" id="PF03998">
    <property type="entry name" value="Utp11"/>
    <property type="match status" value="1"/>
</dbReference>
<dbReference type="GO" id="GO:0000472">
    <property type="term" value="P:endonucleolytic cleavage to generate mature 5'-end of SSU-rRNA from (SSU-rRNA, 5.8S rRNA, LSU-rRNA)"/>
    <property type="evidence" value="ECO:0007669"/>
    <property type="project" value="EnsemblFungi"/>
</dbReference>
<feature type="region of interest" description="Disordered" evidence="7">
    <location>
        <begin position="219"/>
        <end position="243"/>
    </location>
</feature>
<evidence type="ECO:0000256" key="4">
    <source>
        <dbReference type="ARBA" id="ARBA00022552"/>
    </source>
</evidence>